<evidence type="ECO:0000313" key="1">
    <source>
        <dbReference type="EMBL" id="OAE32704.1"/>
    </source>
</evidence>
<reference evidence="1" key="1">
    <citation type="submission" date="2016-03" db="EMBL/GenBank/DDBJ databases">
        <title>Mechanisms controlling the formation of the plant cell surface in tip-growing cells are functionally conserved among land plants.</title>
        <authorList>
            <person name="Honkanen S."/>
            <person name="Jones V.A."/>
            <person name="Morieri G."/>
            <person name="Champion C."/>
            <person name="Hetherington A.J."/>
            <person name="Kelly S."/>
            <person name="Saint-Marcoux D."/>
            <person name="Proust H."/>
            <person name="Prescott H."/>
            <person name="Dolan L."/>
        </authorList>
    </citation>
    <scope>NUCLEOTIDE SEQUENCE [LARGE SCALE GENOMIC DNA]</scope>
    <source>
        <tissue evidence="1">Whole gametophyte</tissue>
    </source>
</reference>
<evidence type="ECO:0000313" key="2">
    <source>
        <dbReference type="Proteomes" id="UP000077202"/>
    </source>
</evidence>
<proteinExistence type="predicted"/>
<name>A0A176WIJ4_MARPO</name>
<gene>
    <name evidence="1" type="ORF">AXG93_4085s1260</name>
</gene>
<sequence>MDDMRVREGEEIVIKLLVVLVLELLQQQHHPSALIFSYRIKTKDGGAGFSEPEGILDANRILVSGQLDSLSENAHAHAALA</sequence>
<keyword evidence="2" id="KW-1185">Reference proteome</keyword>
<accession>A0A176WIJ4</accession>
<comment type="caution">
    <text evidence="1">The sequence shown here is derived from an EMBL/GenBank/DDBJ whole genome shotgun (WGS) entry which is preliminary data.</text>
</comment>
<organism evidence="1 2">
    <name type="scientific">Marchantia polymorpha subsp. ruderalis</name>
    <dbReference type="NCBI Taxonomy" id="1480154"/>
    <lineage>
        <taxon>Eukaryota</taxon>
        <taxon>Viridiplantae</taxon>
        <taxon>Streptophyta</taxon>
        <taxon>Embryophyta</taxon>
        <taxon>Marchantiophyta</taxon>
        <taxon>Marchantiopsida</taxon>
        <taxon>Marchantiidae</taxon>
        <taxon>Marchantiales</taxon>
        <taxon>Marchantiaceae</taxon>
        <taxon>Marchantia</taxon>
    </lineage>
</organism>
<dbReference type="AlphaFoldDB" id="A0A176WIJ4"/>
<dbReference type="Proteomes" id="UP000077202">
    <property type="component" value="Unassembled WGS sequence"/>
</dbReference>
<dbReference type="EMBL" id="LVLJ01000748">
    <property type="protein sequence ID" value="OAE32704.1"/>
    <property type="molecule type" value="Genomic_DNA"/>
</dbReference>
<protein>
    <submittedName>
        <fullName evidence="1">Uncharacterized protein</fullName>
    </submittedName>
</protein>